<accession>A0AAV7QC57</accession>
<comment type="caution">
    <text evidence="2">The sequence shown here is derived from an EMBL/GenBank/DDBJ whole genome shotgun (WGS) entry which is preliminary data.</text>
</comment>
<gene>
    <name evidence="2" type="ORF">NDU88_004284</name>
</gene>
<feature type="compositionally biased region" description="Basic and acidic residues" evidence="1">
    <location>
        <begin position="55"/>
        <end position="64"/>
    </location>
</feature>
<dbReference type="EMBL" id="JANPWB010000010">
    <property type="protein sequence ID" value="KAJ1137888.1"/>
    <property type="molecule type" value="Genomic_DNA"/>
</dbReference>
<reference evidence="2" key="1">
    <citation type="journal article" date="2022" name="bioRxiv">
        <title>Sequencing and chromosome-scale assembly of the giantPleurodeles waltlgenome.</title>
        <authorList>
            <person name="Brown T."/>
            <person name="Elewa A."/>
            <person name="Iarovenko S."/>
            <person name="Subramanian E."/>
            <person name="Araus A.J."/>
            <person name="Petzold A."/>
            <person name="Susuki M."/>
            <person name="Suzuki K.-i.T."/>
            <person name="Hayashi T."/>
            <person name="Toyoda A."/>
            <person name="Oliveira C."/>
            <person name="Osipova E."/>
            <person name="Leigh N.D."/>
            <person name="Simon A."/>
            <person name="Yun M.H."/>
        </authorList>
    </citation>
    <scope>NUCLEOTIDE SEQUENCE</scope>
    <source>
        <strain evidence="2">20211129_DDA</strain>
        <tissue evidence="2">Liver</tissue>
    </source>
</reference>
<proteinExistence type="predicted"/>
<evidence type="ECO:0000256" key="1">
    <source>
        <dbReference type="SAM" id="MobiDB-lite"/>
    </source>
</evidence>
<keyword evidence="3" id="KW-1185">Reference proteome</keyword>
<feature type="compositionally biased region" description="Basic and acidic residues" evidence="1">
    <location>
        <begin position="93"/>
        <end position="113"/>
    </location>
</feature>
<organism evidence="2 3">
    <name type="scientific">Pleurodeles waltl</name>
    <name type="common">Iberian ribbed newt</name>
    <dbReference type="NCBI Taxonomy" id="8319"/>
    <lineage>
        <taxon>Eukaryota</taxon>
        <taxon>Metazoa</taxon>
        <taxon>Chordata</taxon>
        <taxon>Craniata</taxon>
        <taxon>Vertebrata</taxon>
        <taxon>Euteleostomi</taxon>
        <taxon>Amphibia</taxon>
        <taxon>Batrachia</taxon>
        <taxon>Caudata</taxon>
        <taxon>Salamandroidea</taxon>
        <taxon>Salamandridae</taxon>
        <taxon>Pleurodelinae</taxon>
        <taxon>Pleurodeles</taxon>
    </lineage>
</organism>
<name>A0AAV7QC57_PLEWA</name>
<dbReference type="Proteomes" id="UP001066276">
    <property type="component" value="Chromosome 6"/>
</dbReference>
<dbReference type="AlphaFoldDB" id="A0AAV7QC57"/>
<feature type="compositionally biased region" description="Low complexity" evidence="1">
    <location>
        <begin position="42"/>
        <end position="54"/>
    </location>
</feature>
<evidence type="ECO:0000313" key="2">
    <source>
        <dbReference type="EMBL" id="KAJ1137888.1"/>
    </source>
</evidence>
<feature type="compositionally biased region" description="Gly residues" evidence="1">
    <location>
        <begin position="27"/>
        <end position="41"/>
    </location>
</feature>
<protein>
    <submittedName>
        <fullName evidence="2">Uncharacterized protein</fullName>
    </submittedName>
</protein>
<sequence length="113" mass="11666">MGRQPRNTGGVIPGSLPPRRSRRGTAGTHGRGPGAGTGALGRGARSSGAQSTGRPEPRPGEGIHPETQNGPSPRASAVLGAEHGLPRPRRKPRAQDPEGSPRVRLEPERPASL</sequence>
<feature type="region of interest" description="Disordered" evidence="1">
    <location>
        <begin position="1"/>
        <end position="113"/>
    </location>
</feature>
<feature type="compositionally biased region" description="Low complexity" evidence="1">
    <location>
        <begin position="13"/>
        <end position="26"/>
    </location>
</feature>
<evidence type="ECO:0000313" key="3">
    <source>
        <dbReference type="Proteomes" id="UP001066276"/>
    </source>
</evidence>